<feature type="transmembrane region" description="Helical" evidence="6">
    <location>
        <begin position="63"/>
        <end position="88"/>
    </location>
</feature>
<dbReference type="PRINTS" id="PR00251">
    <property type="entry name" value="BACTRLOPSIN"/>
</dbReference>
<dbReference type="PANTHER" id="PTHR28286:SF1">
    <property type="entry name" value="30 KDA HEAT SHOCK PROTEIN-RELATED"/>
    <property type="match status" value="1"/>
</dbReference>
<keyword evidence="4 6" id="KW-1133">Transmembrane helix</keyword>
<dbReference type="EMBL" id="JAUIRO010000007">
    <property type="protein sequence ID" value="KAK0706815.1"/>
    <property type="molecule type" value="Genomic_DNA"/>
</dbReference>
<comment type="subcellular location">
    <subcellularLocation>
        <location evidence="1">Membrane</location>
        <topology evidence="1">Multi-pass membrane protein</topology>
    </subcellularLocation>
</comment>
<feature type="transmembrane region" description="Helical" evidence="6">
    <location>
        <begin position="133"/>
        <end position="153"/>
    </location>
</feature>
<dbReference type="InterPro" id="IPR043476">
    <property type="entry name" value="Yro2-like_7TM"/>
</dbReference>
<evidence type="ECO:0000256" key="5">
    <source>
        <dbReference type="ARBA" id="ARBA00023136"/>
    </source>
</evidence>
<keyword evidence="5 6" id="KW-0472">Membrane</keyword>
<dbReference type="GO" id="GO:0005886">
    <property type="term" value="C:plasma membrane"/>
    <property type="evidence" value="ECO:0007669"/>
    <property type="project" value="TreeGrafter"/>
</dbReference>
<dbReference type="Gene3D" id="1.20.1070.10">
    <property type="entry name" value="Rhodopsin 7-helix transmembrane proteins"/>
    <property type="match status" value="1"/>
</dbReference>
<keyword evidence="3 6" id="KW-0812">Transmembrane</keyword>
<evidence type="ECO:0000256" key="2">
    <source>
        <dbReference type="ARBA" id="ARBA00008130"/>
    </source>
</evidence>
<dbReference type="Pfam" id="PF01036">
    <property type="entry name" value="Bac_rhodopsin"/>
    <property type="match status" value="1"/>
</dbReference>
<comment type="caution">
    <text evidence="7">The sequence shown here is derived from an EMBL/GenBank/DDBJ whole genome shotgun (WGS) entry which is preliminary data.</text>
</comment>
<dbReference type="GeneID" id="85329340"/>
<reference evidence="7" key="1">
    <citation type="submission" date="2023-06" db="EMBL/GenBank/DDBJ databases">
        <title>Genome-scale phylogeny and comparative genomics of the fungal order Sordariales.</title>
        <authorList>
            <consortium name="Lawrence Berkeley National Laboratory"/>
            <person name="Hensen N."/>
            <person name="Bonometti L."/>
            <person name="Westerberg I."/>
            <person name="Brannstrom I.O."/>
            <person name="Guillou S."/>
            <person name="Cros-Aarteil S."/>
            <person name="Calhoun S."/>
            <person name="Haridas S."/>
            <person name="Kuo A."/>
            <person name="Mondo S."/>
            <person name="Pangilinan J."/>
            <person name="Riley R."/>
            <person name="LaButti K."/>
            <person name="Andreopoulos B."/>
            <person name="Lipzen A."/>
            <person name="Chen C."/>
            <person name="Yanf M."/>
            <person name="Daum C."/>
            <person name="Ng V."/>
            <person name="Clum A."/>
            <person name="Steindorff A."/>
            <person name="Ohm R."/>
            <person name="Martin F."/>
            <person name="Silar P."/>
            <person name="Natvig D."/>
            <person name="Lalanne C."/>
            <person name="Gautier V."/>
            <person name="Ament-velasquez S.L."/>
            <person name="Kruys A."/>
            <person name="Hutchinson M.I."/>
            <person name="Powell A.J."/>
            <person name="Barry K."/>
            <person name="Miller A.N."/>
            <person name="Grigoriev I.V."/>
            <person name="Debuchy R."/>
            <person name="Gladieux P."/>
            <person name="Thoren M.H."/>
            <person name="Johannesson H."/>
        </authorList>
    </citation>
    <scope>NUCLEOTIDE SEQUENCE</scope>
    <source>
        <strain evidence="7">SMH2392-1A</strain>
    </source>
</reference>
<dbReference type="SUPFAM" id="SSF81321">
    <property type="entry name" value="Family A G protein-coupled receptor-like"/>
    <property type="match status" value="1"/>
</dbReference>
<dbReference type="GO" id="GO:0005783">
    <property type="term" value="C:endoplasmic reticulum"/>
    <property type="evidence" value="ECO:0007669"/>
    <property type="project" value="TreeGrafter"/>
</dbReference>
<proteinExistence type="inferred from homology"/>
<dbReference type="PANTHER" id="PTHR28286">
    <property type="match status" value="1"/>
</dbReference>
<evidence type="ECO:0008006" key="9">
    <source>
        <dbReference type="Google" id="ProtNLM"/>
    </source>
</evidence>
<feature type="transmembrane region" description="Helical" evidence="6">
    <location>
        <begin position="159"/>
        <end position="178"/>
    </location>
</feature>
<sequence length="296" mass="32119">MAVISISTRENDALDINPPAGDQFLNVNGSDWLWTVTALFIVSFLTLYGLTLKARAGERFFHFIFIITTFVGSIAYFAMASDLGWSLIPQANSVASHGLLRQIFFAKYIYWVVSFPAAVIALGVLSGVSWASIVFNVFLSWIWVLSYLVGAYTTTNYKWGFFAFGTVAYLFLAVNTLLLGRRSAARVGVAGHYTGLTAWLNLLWLLYPIAYGLSDGGNRIGVVGGFVFFGVLDLLMIPVLAFSVVFLSAKWDYSSLNIAFTQYGRVHATPGTFPEKHPVAAAPAAAPAAPAPVAAV</sequence>
<organism evidence="7 8">
    <name type="scientific">Lasiosphaeria miniovina</name>
    <dbReference type="NCBI Taxonomy" id="1954250"/>
    <lineage>
        <taxon>Eukaryota</taxon>
        <taxon>Fungi</taxon>
        <taxon>Dikarya</taxon>
        <taxon>Ascomycota</taxon>
        <taxon>Pezizomycotina</taxon>
        <taxon>Sordariomycetes</taxon>
        <taxon>Sordariomycetidae</taxon>
        <taxon>Sordariales</taxon>
        <taxon>Lasiosphaeriaceae</taxon>
        <taxon>Lasiosphaeria</taxon>
    </lineage>
</organism>
<comment type="similarity">
    <text evidence="2">Belongs to the archaeal/bacterial/fungal opsin family.</text>
</comment>
<evidence type="ECO:0000256" key="4">
    <source>
        <dbReference type="ARBA" id="ARBA00022989"/>
    </source>
</evidence>
<protein>
    <recommendedName>
        <fullName evidence="9">Heat shock protein 30</fullName>
    </recommendedName>
</protein>
<name>A0AA40A081_9PEZI</name>
<evidence type="ECO:0000256" key="6">
    <source>
        <dbReference type="SAM" id="Phobius"/>
    </source>
</evidence>
<feature type="transmembrane region" description="Helical" evidence="6">
    <location>
        <begin position="108"/>
        <end position="126"/>
    </location>
</feature>
<dbReference type="Proteomes" id="UP001172101">
    <property type="component" value="Unassembled WGS sequence"/>
</dbReference>
<dbReference type="InterPro" id="IPR001425">
    <property type="entry name" value="Arc/bac/fun_rhodopsins"/>
</dbReference>
<feature type="transmembrane region" description="Helical" evidence="6">
    <location>
        <begin position="190"/>
        <end position="210"/>
    </location>
</feature>
<keyword evidence="8" id="KW-1185">Reference proteome</keyword>
<dbReference type="AlphaFoldDB" id="A0AA40A081"/>
<dbReference type="SMART" id="SM01021">
    <property type="entry name" value="Bac_rhodopsin"/>
    <property type="match status" value="1"/>
</dbReference>
<evidence type="ECO:0000256" key="3">
    <source>
        <dbReference type="ARBA" id="ARBA00022692"/>
    </source>
</evidence>
<accession>A0AA40A081</accession>
<feature type="transmembrane region" description="Helical" evidence="6">
    <location>
        <begin position="222"/>
        <end position="247"/>
    </location>
</feature>
<dbReference type="CDD" id="cd15239">
    <property type="entry name" value="7tm_YRO2_fungal-like"/>
    <property type="match status" value="1"/>
</dbReference>
<feature type="transmembrane region" description="Helical" evidence="6">
    <location>
        <begin position="32"/>
        <end position="51"/>
    </location>
</feature>
<evidence type="ECO:0000256" key="1">
    <source>
        <dbReference type="ARBA" id="ARBA00004141"/>
    </source>
</evidence>
<evidence type="ECO:0000313" key="8">
    <source>
        <dbReference type="Proteomes" id="UP001172101"/>
    </source>
</evidence>
<gene>
    <name evidence="7" type="ORF">B0T26DRAFT_756267</name>
</gene>
<dbReference type="RefSeq" id="XP_060291909.1">
    <property type="nucleotide sequence ID" value="XM_060446070.1"/>
</dbReference>
<evidence type="ECO:0000313" key="7">
    <source>
        <dbReference type="EMBL" id="KAK0706815.1"/>
    </source>
</evidence>